<keyword evidence="1" id="KW-0812">Transmembrane</keyword>
<protein>
    <submittedName>
        <fullName evidence="2">Uncharacterized protein</fullName>
    </submittedName>
</protein>
<accession>A0A0L6TZ91</accession>
<sequence length="298" mass="34326">MKDQALQFFANSSSQILTLISVLVGGFMTYLSTSSIERYKVRKQDQKANLENILIPYCTRIEETIEIVEGLYQYEIYDLEKISLDVKLDMLNAPLVYLHATKRIYLSESSRKLLTHYKDLLSAFLSKLSEESELCLNKYKSSISAFFQEFDYNDGSCYDSSLPAIEISVHMKNSSSEMLKFAIIKRSEITLIDEINSVKFVFCDDPANYISKVYDLSEEVRNEYDAVCREAKDFDQLELKDQEVCDLLKYIAENLSSDKEVLSEKIEKAQSSMLLNSVHKNLEVMKKELLKEIDKVTG</sequence>
<keyword evidence="3" id="KW-1185">Reference proteome</keyword>
<dbReference type="RefSeq" id="WP_050740686.1">
    <property type="nucleotide sequence ID" value="NZ_LGYO01000031.1"/>
</dbReference>
<keyword evidence="1" id="KW-1133">Transmembrane helix</keyword>
<evidence type="ECO:0000313" key="3">
    <source>
        <dbReference type="Proteomes" id="UP000036873"/>
    </source>
</evidence>
<gene>
    <name evidence="2" type="ORF">AKG39_12230</name>
</gene>
<dbReference type="AlphaFoldDB" id="A0A0L6TZ91"/>
<dbReference type="OrthoDB" id="10017947at2"/>
<dbReference type="Proteomes" id="UP000036873">
    <property type="component" value="Unassembled WGS sequence"/>
</dbReference>
<dbReference type="EMBL" id="LGYO01000031">
    <property type="protein sequence ID" value="KNZ41382.1"/>
    <property type="molecule type" value="Genomic_DNA"/>
</dbReference>
<keyword evidence="1" id="KW-0472">Membrane</keyword>
<evidence type="ECO:0000313" key="2">
    <source>
        <dbReference type="EMBL" id="KNZ41382.1"/>
    </source>
</evidence>
<reference evidence="3" key="1">
    <citation type="submission" date="2015-07" db="EMBL/GenBank/DDBJ databases">
        <title>Draft genome sequence of Acetobacterium bakii DSM 8293, a potential psychrophilic chemical producer through syngas fermentation.</title>
        <authorList>
            <person name="Song Y."/>
            <person name="Hwang S."/>
            <person name="Cho B.-K."/>
        </authorList>
    </citation>
    <scope>NUCLEOTIDE SEQUENCE [LARGE SCALE GENOMIC DNA]</scope>
    <source>
        <strain evidence="3">DSM 8239</strain>
    </source>
</reference>
<feature type="transmembrane region" description="Helical" evidence="1">
    <location>
        <begin position="12"/>
        <end position="33"/>
    </location>
</feature>
<organism evidence="2 3">
    <name type="scientific">Acetobacterium bakii</name>
    <dbReference type="NCBI Taxonomy" id="52689"/>
    <lineage>
        <taxon>Bacteria</taxon>
        <taxon>Bacillati</taxon>
        <taxon>Bacillota</taxon>
        <taxon>Clostridia</taxon>
        <taxon>Eubacteriales</taxon>
        <taxon>Eubacteriaceae</taxon>
        <taxon>Acetobacterium</taxon>
    </lineage>
</organism>
<name>A0A0L6TZ91_9FIRM</name>
<proteinExistence type="predicted"/>
<evidence type="ECO:0000256" key="1">
    <source>
        <dbReference type="SAM" id="Phobius"/>
    </source>
</evidence>
<comment type="caution">
    <text evidence="2">The sequence shown here is derived from an EMBL/GenBank/DDBJ whole genome shotgun (WGS) entry which is preliminary data.</text>
</comment>